<dbReference type="EMBL" id="BKAJ01000015">
    <property type="protein sequence ID" value="GEP53662.1"/>
    <property type="molecule type" value="Genomic_DNA"/>
</dbReference>
<dbReference type="Proteomes" id="UP000321058">
    <property type="component" value="Unassembled WGS sequence"/>
</dbReference>
<keyword evidence="3" id="KW-1185">Reference proteome</keyword>
<evidence type="ECO:0000313" key="3">
    <source>
        <dbReference type="Proteomes" id="UP000321058"/>
    </source>
</evidence>
<proteinExistence type="predicted"/>
<keyword evidence="1" id="KW-0732">Signal</keyword>
<evidence type="ECO:0000313" key="2">
    <source>
        <dbReference type="EMBL" id="GEP53662.1"/>
    </source>
</evidence>
<gene>
    <name evidence="2" type="ORF">RSO01_08280</name>
</gene>
<dbReference type="AlphaFoldDB" id="A0A512N3W1"/>
<comment type="caution">
    <text evidence="2">The sequence shown here is derived from an EMBL/GenBank/DDBJ whole genome shotgun (WGS) entry which is preliminary data.</text>
</comment>
<dbReference type="CDD" id="cd00198">
    <property type="entry name" value="vWFA"/>
    <property type="match status" value="1"/>
</dbReference>
<reference evidence="2 3" key="1">
    <citation type="submission" date="2019-07" db="EMBL/GenBank/DDBJ databases">
        <title>Whole genome shotgun sequence of Reyranella soli NBRC 108950.</title>
        <authorList>
            <person name="Hosoyama A."/>
            <person name="Uohara A."/>
            <person name="Ohji S."/>
            <person name="Ichikawa N."/>
        </authorList>
    </citation>
    <scope>NUCLEOTIDE SEQUENCE [LARGE SCALE GENOMIC DNA]</scope>
    <source>
        <strain evidence="2 3">NBRC 108950</strain>
    </source>
</reference>
<sequence length="251" mass="26729">MKHLMRVTAALLGLALTFAGPASRAAEPVDLLLVLAADVSRSVTEPKFKLQREGAAAAITHPDVVKAITSGPNRRIAVCFLEWATAGQQNVVIDWTVIDDGEAARSFGDKLVELPRSFAGSTSISNAIDFSVTQLERAPFKAERRVIDISGDGNNNSGRSVTEARDDALAKSITINALVILTPLSESFRPEHTNPPGGLEKYFQDNVIGGFGAFTVVAETHESFGRALTKKLIAEIAGLPQPQLAEAPDGK</sequence>
<dbReference type="InterPro" id="IPR010607">
    <property type="entry name" value="DUF1194"/>
</dbReference>
<evidence type="ECO:0000256" key="1">
    <source>
        <dbReference type="SAM" id="SignalP"/>
    </source>
</evidence>
<name>A0A512N3W1_9HYPH</name>
<accession>A0A512N3W1</accession>
<dbReference type="SUPFAM" id="SSF53300">
    <property type="entry name" value="vWA-like"/>
    <property type="match status" value="1"/>
</dbReference>
<organism evidence="2 3">
    <name type="scientific">Reyranella soli</name>
    <dbReference type="NCBI Taxonomy" id="1230389"/>
    <lineage>
        <taxon>Bacteria</taxon>
        <taxon>Pseudomonadati</taxon>
        <taxon>Pseudomonadota</taxon>
        <taxon>Alphaproteobacteria</taxon>
        <taxon>Hyphomicrobiales</taxon>
        <taxon>Reyranellaceae</taxon>
        <taxon>Reyranella</taxon>
    </lineage>
</organism>
<dbReference type="Gene3D" id="3.40.50.410">
    <property type="entry name" value="von Willebrand factor, type A domain"/>
    <property type="match status" value="1"/>
</dbReference>
<dbReference type="RefSeq" id="WP_246158051.1">
    <property type="nucleotide sequence ID" value="NZ_BKAJ01000015.1"/>
</dbReference>
<dbReference type="Pfam" id="PF06707">
    <property type="entry name" value="DUF1194"/>
    <property type="match status" value="1"/>
</dbReference>
<dbReference type="InterPro" id="IPR036465">
    <property type="entry name" value="vWFA_dom_sf"/>
</dbReference>
<feature type="signal peptide" evidence="1">
    <location>
        <begin position="1"/>
        <end position="25"/>
    </location>
</feature>
<protein>
    <recommendedName>
        <fullName evidence="4">VWFA domain-containing protein</fullName>
    </recommendedName>
</protein>
<feature type="chain" id="PRO_5022031110" description="VWFA domain-containing protein" evidence="1">
    <location>
        <begin position="26"/>
        <end position="251"/>
    </location>
</feature>
<evidence type="ECO:0008006" key="4">
    <source>
        <dbReference type="Google" id="ProtNLM"/>
    </source>
</evidence>